<dbReference type="InterPro" id="IPR018456">
    <property type="entry name" value="PTR2_symporter_CS"/>
</dbReference>
<dbReference type="GO" id="GO:0006857">
    <property type="term" value="P:oligopeptide transport"/>
    <property type="evidence" value="ECO:0007669"/>
    <property type="project" value="InterPro"/>
</dbReference>
<dbReference type="RefSeq" id="WP_131032571.1">
    <property type="nucleotide sequence ID" value="NZ_SIXF01000048.1"/>
</dbReference>
<keyword evidence="2 8" id="KW-0813">Transport</keyword>
<protein>
    <submittedName>
        <fullName evidence="10">MFS transporter</fullName>
    </submittedName>
</protein>
<dbReference type="InterPro" id="IPR050171">
    <property type="entry name" value="MFS_Transporters"/>
</dbReference>
<dbReference type="SUPFAM" id="SSF103473">
    <property type="entry name" value="MFS general substrate transporter"/>
    <property type="match status" value="2"/>
</dbReference>
<feature type="transmembrane region" description="Helical" evidence="9">
    <location>
        <begin position="150"/>
        <end position="170"/>
    </location>
</feature>
<evidence type="ECO:0000256" key="7">
    <source>
        <dbReference type="ARBA" id="ARBA00023136"/>
    </source>
</evidence>
<keyword evidence="3" id="KW-1003">Cell membrane</keyword>
<keyword evidence="6 9" id="KW-1133">Transmembrane helix</keyword>
<name>A0A4Q9H3T1_9SPHI</name>
<keyword evidence="5" id="KW-0571">Peptide transport</keyword>
<evidence type="ECO:0000256" key="6">
    <source>
        <dbReference type="ARBA" id="ARBA00022989"/>
    </source>
</evidence>
<dbReference type="OrthoDB" id="9772725at2"/>
<feature type="transmembrane region" description="Helical" evidence="9">
    <location>
        <begin position="217"/>
        <end position="237"/>
    </location>
</feature>
<evidence type="ECO:0000256" key="8">
    <source>
        <dbReference type="RuleBase" id="RU003755"/>
    </source>
</evidence>
<dbReference type="AlphaFoldDB" id="A0A4Q9H3T1"/>
<dbReference type="InterPro" id="IPR000109">
    <property type="entry name" value="POT_fam"/>
</dbReference>
<feature type="transmembrane region" description="Helical" evidence="9">
    <location>
        <begin position="390"/>
        <end position="412"/>
    </location>
</feature>
<gene>
    <name evidence="10" type="ORF">EYS08_24705</name>
</gene>
<evidence type="ECO:0000256" key="9">
    <source>
        <dbReference type="SAM" id="Phobius"/>
    </source>
</evidence>
<keyword evidence="7 9" id="KW-0472">Membrane</keyword>
<evidence type="ECO:0000256" key="4">
    <source>
        <dbReference type="ARBA" id="ARBA00022692"/>
    </source>
</evidence>
<proteinExistence type="inferred from homology"/>
<dbReference type="PANTHER" id="PTHR23517">
    <property type="entry name" value="RESISTANCE PROTEIN MDTM, PUTATIVE-RELATED-RELATED"/>
    <property type="match status" value="1"/>
</dbReference>
<feature type="transmembrane region" description="Helical" evidence="9">
    <location>
        <begin position="357"/>
        <end position="378"/>
    </location>
</feature>
<evidence type="ECO:0000256" key="2">
    <source>
        <dbReference type="ARBA" id="ARBA00022448"/>
    </source>
</evidence>
<reference evidence="10 11" key="1">
    <citation type="submission" date="2019-02" db="EMBL/GenBank/DDBJ databases">
        <title>Pedobacter kyonggii whole genome sequence analysis.</title>
        <authorList>
            <person name="Dahal R.H."/>
        </authorList>
    </citation>
    <scope>NUCLEOTIDE SEQUENCE [LARGE SCALE GENOMIC DNA]</scope>
    <source>
        <strain evidence="10 11">K-4-11-1</strain>
    </source>
</reference>
<dbReference type="Proteomes" id="UP000291819">
    <property type="component" value="Unassembled WGS sequence"/>
</dbReference>
<dbReference type="CDD" id="cd17346">
    <property type="entry name" value="MFS_DtpA_like"/>
    <property type="match status" value="1"/>
</dbReference>
<feature type="transmembrane region" description="Helical" evidence="9">
    <location>
        <begin position="243"/>
        <end position="261"/>
    </location>
</feature>
<dbReference type="EMBL" id="SIXF01000048">
    <property type="protein sequence ID" value="TBO36418.1"/>
    <property type="molecule type" value="Genomic_DNA"/>
</dbReference>
<comment type="similarity">
    <text evidence="8">Belongs to the major facilitator superfamily. Proton-dependent oligopeptide transporter (POT/PTR) (TC 2.A.17) family.</text>
</comment>
<feature type="transmembrane region" description="Helical" evidence="9">
    <location>
        <begin position="88"/>
        <end position="105"/>
    </location>
</feature>
<evidence type="ECO:0000313" key="11">
    <source>
        <dbReference type="Proteomes" id="UP000291819"/>
    </source>
</evidence>
<comment type="subcellular location">
    <subcellularLocation>
        <location evidence="1">Cell membrane</location>
        <topology evidence="1">Multi-pass membrane protein</topology>
    </subcellularLocation>
    <subcellularLocation>
        <location evidence="8">Membrane</location>
        <topology evidence="8">Multi-pass membrane protein</topology>
    </subcellularLocation>
</comment>
<feature type="transmembrane region" description="Helical" evidence="9">
    <location>
        <begin position="176"/>
        <end position="196"/>
    </location>
</feature>
<feature type="transmembrane region" description="Helical" evidence="9">
    <location>
        <begin position="29"/>
        <end position="47"/>
    </location>
</feature>
<dbReference type="PROSITE" id="PS01023">
    <property type="entry name" value="PTR2_2"/>
    <property type="match status" value="1"/>
</dbReference>
<dbReference type="GO" id="GO:1904680">
    <property type="term" value="F:peptide transmembrane transporter activity"/>
    <property type="evidence" value="ECO:0007669"/>
    <property type="project" value="InterPro"/>
</dbReference>
<feature type="transmembrane region" description="Helical" evidence="9">
    <location>
        <begin position="111"/>
        <end position="129"/>
    </location>
</feature>
<keyword evidence="4 8" id="KW-0812">Transmembrane</keyword>
<comment type="caution">
    <text evidence="10">The sequence shown here is derived from an EMBL/GenBank/DDBJ whole genome shotgun (WGS) entry which is preliminary data.</text>
</comment>
<feature type="transmembrane region" description="Helical" evidence="9">
    <location>
        <begin position="424"/>
        <end position="443"/>
    </location>
</feature>
<accession>A0A4Q9H3T1</accession>
<feature type="transmembrane region" description="Helical" evidence="9">
    <location>
        <begin position="463"/>
        <end position="485"/>
    </location>
</feature>
<dbReference type="Pfam" id="PF00854">
    <property type="entry name" value="PTR2"/>
    <property type="match status" value="1"/>
</dbReference>
<dbReference type="InterPro" id="IPR005279">
    <property type="entry name" value="Dipep/tripep_permease"/>
</dbReference>
<evidence type="ECO:0000256" key="3">
    <source>
        <dbReference type="ARBA" id="ARBA00022475"/>
    </source>
</evidence>
<feature type="transmembrane region" description="Helical" evidence="9">
    <location>
        <begin position="273"/>
        <end position="291"/>
    </location>
</feature>
<keyword evidence="11" id="KW-1185">Reference proteome</keyword>
<evidence type="ECO:0000256" key="5">
    <source>
        <dbReference type="ARBA" id="ARBA00022856"/>
    </source>
</evidence>
<feature type="transmembrane region" description="Helical" evidence="9">
    <location>
        <begin position="59"/>
        <end position="79"/>
    </location>
</feature>
<dbReference type="InterPro" id="IPR036259">
    <property type="entry name" value="MFS_trans_sf"/>
</dbReference>
<organism evidence="10 11">
    <name type="scientific">Pedobacter kyonggii</name>
    <dbReference type="NCBI Taxonomy" id="1926871"/>
    <lineage>
        <taxon>Bacteria</taxon>
        <taxon>Pseudomonadati</taxon>
        <taxon>Bacteroidota</taxon>
        <taxon>Sphingobacteriia</taxon>
        <taxon>Sphingobacteriales</taxon>
        <taxon>Sphingobacteriaceae</taxon>
        <taxon>Pedobacter</taxon>
    </lineage>
</organism>
<dbReference type="GO" id="GO:0005886">
    <property type="term" value="C:plasma membrane"/>
    <property type="evidence" value="ECO:0007669"/>
    <property type="project" value="UniProtKB-SubCell"/>
</dbReference>
<dbReference type="NCBIfam" id="TIGR00924">
    <property type="entry name" value="yjdL_sub1_fam"/>
    <property type="match status" value="1"/>
</dbReference>
<keyword evidence="5" id="KW-0653">Protein transport</keyword>
<dbReference type="PANTHER" id="PTHR23517:SF15">
    <property type="entry name" value="PROTON-DEPENDENT OLIGOPEPTIDE FAMILY TRANSPORT PROTEIN"/>
    <property type="match status" value="1"/>
</dbReference>
<sequence>MEKTVSIEDIQNFEGKYPKQLWHLSLVEMWERFCFYGMRGVLAFFMVEQLGLSDQKSNLQYGAIQAFVYAFTFIGGIFADKILGFRKSLFWGGALMIIGNLILAFSPHDLFYVGITLSIIGTGFFKPNVSSMVGELYHEKDNRRDAGYGLFYAGINVGGLLGGAMCIYLGKYYSWHLCFLSAALVMMFGLGTFIFTKKHLGPIGNSPLLHLKKSKQQLWEIAVYVGSILCIPLIYIMVKNTAFTDYFMYTIGIIALVYFLYETFKIKDKKAQYKLLAAFVFIFCYFIFMAISEQSGGSLSLFAKDNLDHKILFFNIDPNVVNNSVNSFFVIVFSPIVGILWLGLYKRKIEPNTVVKFGIGFLLLALSFYVFYATRFFANTQGISSLNVFTLAYLLLTLGELCLGPIGMSIITKLSPKKMFGMMMGLWFLSSAFGQLAAGKLGAEMSSIDNASLTTKLMAYTEGYKALALYSLIAGLALIIFSQLVKKLMQEVR</sequence>
<feature type="transmembrane region" description="Helical" evidence="9">
    <location>
        <begin position="327"/>
        <end position="345"/>
    </location>
</feature>
<evidence type="ECO:0000313" key="10">
    <source>
        <dbReference type="EMBL" id="TBO36418.1"/>
    </source>
</evidence>
<dbReference type="Gene3D" id="1.20.1250.20">
    <property type="entry name" value="MFS general substrate transporter like domains"/>
    <property type="match status" value="1"/>
</dbReference>
<evidence type="ECO:0000256" key="1">
    <source>
        <dbReference type="ARBA" id="ARBA00004651"/>
    </source>
</evidence>